<evidence type="ECO:0000313" key="2">
    <source>
        <dbReference type="Proteomes" id="UP000467840"/>
    </source>
</evidence>
<evidence type="ECO:0008006" key="3">
    <source>
        <dbReference type="Google" id="ProtNLM"/>
    </source>
</evidence>
<name>A0A6A6KZI5_HEVBR</name>
<accession>A0A6A6KZI5</accession>
<organism evidence="1 2">
    <name type="scientific">Hevea brasiliensis</name>
    <name type="common">Para rubber tree</name>
    <name type="synonym">Siphonia brasiliensis</name>
    <dbReference type="NCBI Taxonomy" id="3981"/>
    <lineage>
        <taxon>Eukaryota</taxon>
        <taxon>Viridiplantae</taxon>
        <taxon>Streptophyta</taxon>
        <taxon>Embryophyta</taxon>
        <taxon>Tracheophyta</taxon>
        <taxon>Spermatophyta</taxon>
        <taxon>Magnoliopsida</taxon>
        <taxon>eudicotyledons</taxon>
        <taxon>Gunneridae</taxon>
        <taxon>Pentapetalae</taxon>
        <taxon>rosids</taxon>
        <taxon>fabids</taxon>
        <taxon>Malpighiales</taxon>
        <taxon>Euphorbiaceae</taxon>
        <taxon>Crotonoideae</taxon>
        <taxon>Micrandreae</taxon>
        <taxon>Hevea</taxon>
    </lineage>
</organism>
<keyword evidence="2" id="KW-1185">Reference proteome</keyword>
<dbReference type="EMBL" id="JAAGAX010000014">
    <property type="protein sequence ID" value="KAF2292869.1"/>
    <property type="molecule type" value="Genomic_DNA"/>
</dbReference>
<dbReference type="GO" id="GO:0005643">
    <property type="term" value="C:nuclear pore"/>
    <property type="evidence" value="ECO:0007669"/>
    <property type="project" value="InterPro"/>
</dbReference>
<reference evidence="1 2" key="1">
    <citation type="journal article" date="2020" name="Mol. Plant">
        <title>The Chromosome-Based Rubber Tree Genome Provides New Insights into Spurge Genome Evolution and Rubber Biosynthesis.</title>
        <authorList>
            <person name="Liu J."/>
            <person name="Shi C."/>
            <person name="Shi C.C."/>
            <person name="Li W."/>
            <person name="Zhang Q.J."/>
            <person name="Zhang Y."/>
            <person name="Li K."/>
            <person name="Lu H.F."/>
            <person name="Shi C."/>
            <person name="Zhu S.T."/>
            <person name="Xiao Z.Y."/>
            <person name="Nan H."/>
            <person name="Yue Y."/>
            <person name="Zhu X.G."/>
            <person name="Wu Y."/>
            <person name="Hong X.N."/>
            <person name="Fan G.Y."/>
            <person name="Tong Y."/>
            <person name="Zhang D."/>
            <person name="Mao C.L."/>
            <person name="Liu Y.L."/>
            <person name="Hao S.J."/>
            <person name="Liu W.Q."/>
            <person name="Lv M.Q."/>
            <person name="Zhang H.B."/>
            <person name="Liu Y."/>
            <person name="Hu-Tang G.R."/>
            <person name="Wang J.P."/>
            <person name="Wang J.H."/>
            <person name="Sun Y.H."/>
            <person name="Ni S.B."/>
            <person name="Chen W.B."/>
            <person name="Zhang X.C."/>
            <person name="Jiao Y.N."/>
            <person name="Eichler E.E."/>
            <person name="Li G.H."/>
            <person name="Liu X."/>
            <person name="Gao L.Z."/>
        </authorList>
    </citation>
    <scope>NUCLEOTIDE SEQUENCE [LARGE SCALE GENOMIC DNA]</scope>
    <source>
        <strain evidence="2">cv. GT1</strain>
        <tissue evidence="1">Leaf</tissue>
    </source>
</reference>
<dbReference type="Proteomes" id="UP000467840">
    <property type="component" value="Chromosome 13"/>
</dbReference>
<evidence type="ECO:0000313" key="1">
    <source>
        <dbReference type="EMBL" id="KAF2292869.1"/>
    </source>
</evidence>
<dbReference type="PANTHER" id="PTHR31344">
    <property type="entry name" value="NUCLEAR PORE COMPLEX PROTEIN NUP205"/>
    <property type="match status" value="1"/>
</dbReference>
<proteinExistence type="predicted"/>
<sequence length="203" mass="23304">MKMVGTWSRWLTDLFGIDDNDSLEDANELDSNKTECETSFKAFYLLNALSDLMMLPFEMLVDRSTRKEVCPIFGARIIERVLNNFVPDEFNPDPLPEAIFESLDSELSMHGRSYNLFSATSSFTNKRYRKVENQTLQRSGSTVLRKSYTSDDELDELDSPMTSIIIDNSRTSAPTASNWMPKSNGGRKVIRYQLLRQVWKDGE</sequence>
<dbReference type="InterPro" id="IPR021827">
    <property type="entry name" value="Nup186/Nup192/Nup205"/>
</dbReference>
<dbReference type="PANTHER" id="PTHR31344:SF13">
    <property type="entry name" value="EEIG1_EHBP1 PROTEIN AMINO-TERMINAL DOMAIN PROTEIN"/>
    <property type="match status" value="1"/>
</dbReference>
<gene>
    <name evidence="1" type="ORF">GH714_029525</name>
</gene>
<comment type="caution">
    <text evidence="1">The sequence shown here is derived from an EMBL/GenBank/DDBJ whole genome shotgun (WGS) entry which is preliminary data.</text>
</comment>
<dbReference type="AlphaFoldDB" id="A0A6A6KZI5"/>
<protein>
    <recommendedName>
        <fullName evidence="3">Dilute domain-containing protein</fullName>
    </recommendedName>
</protein>